<proteinExistence type="predicted"/>
<feature type="compositionally biased region" description="Basic residues" evidence="2">
    <location>
        <begin position="199"/>
        <end position="209"/>
    </location>
</feature>
<dbReference type="OrthoDB" id="9991317at2759"/>
<dbReference type="InterPro" id="IPR011990">
    <property type="entry name" value="TPR-like_helical_dom_sf"/>
</dbReference>
<evidence type="ECO:0000313" key="4">
    <source>
        <dbReference type="Proteomes" id="UP000800200"/>
    </source>
</evidence>
<feature type="region of interest" description="Disordered" evidence="2">
    <location>
        <begin position="685"/>
        <end position="710"/>
    </location>
</feature>
<keyword evidence="4" id="KW-1185">Reference proteome</keyword>
<dbReference type="Proteomes" id="UP000800200">
    <property type="component" value="Unassembled WGS sequence"/>
</dbReference>
<feature type="region of interest" description="Disordered" evidence="2">
    <location>
        <begin position="104"/>
        <end position="215"/>
    </location>
</feature>
<feature type="compositionally biased region" description="Basic and acidic residues" evidence="2">
    <location>
        <begin position="113"/>
        <end position="132"/>
    </location>
</feature>
<feature type="compositionally biased region" description="Acidic residues" evidence="2">
    <location>
        <begin position="133"/>
        <end position="163"/>
    </location>
</feature>
<protein>
    <submittedName>
        <fullName evidence="3">TPR-like protein</fullName>
    </submittedName>
</protein>
<gene>
    <name evidence="3" type="ORF">K469DRAFT_723181</name>
</gene>
<reference evidence="3" key="1">
    <citation type="journal article" date="2020" name="Stud. Mycol.">
        <title>101 Dothideomycetes genomes: a test case for predicting lifestyles and emergence of pathogens.</title>
        <authorList>
            <person name="Haridas S."/>
            <person name="Albert R."/>
            <person name="Binder M."/>
            <person name="Bloem J."/>
            <person name="Labutti K."/>
            <person name="Salamov A."/>
            <person name="Andreopoulos B."/>
            <person name="Baker S."/>
            <person name="Barry K."/>
            <person name="Bills G."/>
            <person name="Bluhm B."/>
            <person name="Cannon C."/>
            <person name="Castanera R."/>
            <person name="Culley D."/>
            <person name="Daum C."/>
            <person name="Ezra D."/>
            <person name="Gonzalez J."/>
            <person name="Henrissat B."/>
            <person name="Kuo A."/>
            <person name="Liang C."/>
            <person name="Lipzen A."/>
            <person name="Lutzoni F."/>
            <person name="Magnuson J."/>
            <person name="Mondo S."/>
            <person name="Nolan M."/>
            <person name="Ohm R."/>
            <person name="Pangilinan J."/>
            <person name="Park H.-J."/>
            <person name="Ramirez L."/>
            <person name="Alfaro M."/>
            <person name="Sun H."/>
            <person name="Tritt A."/>
            <person name="Yoshinaga Y."/>
            <person name="Zwiers L.-H."/>
            <person name="Turgeon B."/>
            <person name="Goodwin S."/>
            <person name="Spatafora J."/>
            <person name="Crous P."/>
            <person name="Grigoriev I."/>
        </authorList>
    </citation>
    <scope>NUCLEOTIDE SEQUENCE</scope>
    <source>
        <strain evidence="3">CBS 207.26</strain>
    </source>
</reference>
<feature type="compositionally biased region" description="Low complexity" evidence="2">
    <location>
        <begin position="699"/>
        <end position="710"/>
    </location>
</feature>
<dbReference type="AlphaFoldDB" id="A0A6A6DA38"/>
<organism evidence="3 4">
    <name type="scientific">Zopfia rhizophila CBS 207.26</name>
    <dbReference type="NCBI Taxonomy" id="1314779"/>
    <lineage>
        <taxon>Eukaryota</taxon>
        <taxon>Fungi</taxon>
        <taxon>Dikarya</taxon>
        <taxon>Ascomycota</taxon>
        <taxon>Pezizomycotina</taxon>
        <taxon>Dothideomycetes</taxon>
        <taxon>Dothideomycetes incertae sedis</taxon>
        <taxon>Zopfiaceae</taxon>
        <taxon>Zopfia</taxon>
    </lineage>
</organism>
<dbReference type="PANTHER" id="PTHR23082">
    <property type="entry name" value="TRANSCRIPTION INITIATION FACTOR IIIC TFIIIC , POLYPEPTIDE 3-RELATED"/>
    <property type="match status" value="1"/>
</dbReference>
<evidence type="ECO:0000256" key="1">
    <source>
        <dbReference type="PROSITE-ProRule" id="PRU00339"/>
    </source>
</evidence>
<dbReference type="SUPFAM" id="SSF48439">
    <property type="entry name" value="Protein prenylyltransferase"/>
    <property type="match status" value="1"/>
</dbReference>
<dbReference type="GO" id="GO:0000127">
    <property type="term" value="C:transcription factor TFIIIC complex"/>
    <property type="evidence" value="ECO:0007669"/>
    <property type="project" value="TreeGrafter"/>
</dbReference>
<dbReference type="InterPro" id="IPR019734">
    <property type="entry name" value="TPR_rpt"/>
</dbReference>
<dbReference type="SMART" id="SM00028">
    <property type="entry name" value="TPR"/>
    <property type="match status" value="3"/>
</dbReference>
<feature type="compositionally biased region" description="Basic residues" evidence="2">
    <location>
        <begin position="178"/>
        <end position="189"/>
    </location>
</feature>
<dbReference type="InterPro" id="IPR039340">
    <property type="entry name" value="Tfc4/TFIIIC-102/Sfc4"/>
</dbReference>
<dbReference type="Gene3D" id="1.25.40.10">
    <property type="entry name" value="Tetratricopeptide repeat domain"/>
    <property type="match status" value="3"/>
</dbReference>
<accession>A0A6A6DA38</accession>
<dbReference type="GO" id="GO:0006383">
    <property type="term" value="P:transcription by RNA polymerase III"/>
    <property type="evidence" value="ECO:0007669"/>
    <property type="project" value="InterPro"/>
</dbReference>
<sequence length="1197" mass="137800">MDPRGGFFNAWPDQQPFNNGQFYPGPFQNGQYISPYLPLQQPHTPFTSGGYEDPSNGGFITSGPVVHEGFIPAIGHDEDEEVEPAYPVLPADYRESLFQRHALESENEDNSSDEERERVEEEQMLREIADKNDLEEDSDFSMADVDEEDDVDDLMVEDDFDEEEPKRPRSSSKGTRGMGRRRGRPRGSGRGRGAEGTRTARKGPRKGRTRVVADPGPQFKDLQRLANEAYIAKDFQTAIEYANKAIQLNPEIFATHSLLSEVYLEQGEEQKSLEALIVGAPTKRDKRLWFHIIDLVSDLDGEKYPMFTKENKTAITLDCLKSIIRLDPKDYEARTQKLEIDSELGLISKSVSQCRKLLGIRPHDGVVLKRMAKLGTSTPKQTQLHLRKMIHAFDKSIACFLRDDEPSSSNFDWSVLNVYLELLERSGDYDHALAQLKSLSRWLQGRKDEKFWDSQMDDREFDREDEPRRITVPEFSPSGSSRGAYGLTLPLEIRVKMGVFRLRKNPSDFSEAMHHFEMLEPENPSPDAKVMDYGDLFRDIADALHTAGYHEEALRFYEPLYEKNPEEMTVRSYLRLHSCYEDLGYPEKAKELIQPLLEWETEDIEELAPLAKFFEDQKMDEEAWRRGDLCYRKRGGKLLSDLGFKALVDIQVVFWKEKRQARGPRPSKQHGKERYRQYMDGLRGLRMAPPSQSRNESQPSLGPLLGRPMPGLFRTKKQTAGREPKRFDLLDMQTIEGTTVPLDAIEQKILQRKLDQLASDYPEELTAARQQHRDIEASFRLLNDLSDKAENGDIDATNTWMSTARELIEEFSNFELFYCDRADRHEQFRGYFRRIRGGDLWKDGAMMVLAVTANKVEDGQEVPQVKETKAIPDEFYGIHFDRWLDIAAQYAIFLARRCDDLCFDVIDKISLANIFHHSKAYVHRLHICRLACAIVLEDSDQVSIACRWLMRTYPFGSNPFRLFSSANRLCPIQTGYNTGATQKAFMRYIKTMDYAVLTPEQREMYSFNENERFRWMNKAIQEGILDFVKGHDPVIFTAYAHMHMHGGNYIAALNYYFRAFTITPEDTVLNLSIGLAYIQHAMKRQSENRQYQIQQGLAFVFRYHELRTKDNVALHCSEAEFNVGRVWHMLGLTYLAMPAYEKCIALSKRVKEEAKDLENHSVEDFATEAAFAVQTISALSGDFQGAKNVTEEALVIE</sequence>
<keyword evidence="1" id="KW-0802">TPR repeat</keyword>
<name>A0A6A6DA38_9PEZI</name>
<feature type="repeat" description="TPR" evidence="1">
    <location>
        <begin position="1033"/>
        <end position="1066"/>
    </location>
</feature>
<evidence type="ECO:0000313" key="3">
    <source>
        <dbReference type="EMBL" id="KAF2176331.1"/>
    </source>
</evidence>
<dbReference type="EMBL" id="ML994710">
    <property type="protein sequence ID" value="KAF2176331.1"/>
    <property type="molecule type" value="Genomic_DNA"/>
</dbReference>
<dbReference type="SUPFAM" id="SSF48452">
    <property type="entry name" value="TPR-like"/>
    <property type="match status" value="2"/>
</dbReference>
<evidence type="ECO:0000256" key="2">
    <source>
        <dbReference type="SAM" id="MobiDB-lite"/>
    </source>
</evidence>
<dbReference type="PANTHER" id="PTHR23082:SF0">
    <property type="entry name" value="GENERAL TRANSCRIPTION FACTOR 3C POLYPEPTIDE 3"/>
    <property type="match status" value="1"/>
</dbReference>
<dbReference type="PROSITE" id="PS50005">
    <property type="entry name" value="TPR"/>
    <property type="match status" value="1"/>
</dbReference>